<dbReference type="Pfam" id="PF09994">
    <property type="entry name" value="T6SS_Tle1-like_cat"/>
    <property type="match status" value="1"/>
</dbReference>
<dbReference type="RefSeq" id="WP_075647888.1">
    <property type="nucleotide sequence ID" value="NZ_AP019657.1"/>
</dbReference>
<dbReference type="Proteomes" id="UP000186206">
    <property type="component" value="Unassembled WGS sequence"/>
</dbReference>
<evidence type="ECO:0000313" key="3">
    <source>
        <dbReference type="EMBL" id="OLQ95328.1"/>
    </source>
</evidence>
<feature type="region of interest" description="Disordered" evidence="1">
    <location>
        <begin position="672"/>
        <end position="702"/>
    </location>
</feature>
<feature type="compositionally biased region" description="Basic and acidic residues" evidence="1">
    <location>
        <begin position="691"/>
        <end position="702"/>
    </location>
</feature>
<organism evidence="3 4">
    <name type="scientific">Vibrio ponticus</name>
    <dbReference type="NCBI Taxonomy" id="265668"/>
    <lineage>
        <taxon>Bacteria</taxon>
        <taxon>Pseudomonadati</taxon>
        <taxon>Pseudomonadota</taxon>
        <taxon>Gammaproteobacteria</taxon>
        <taxon>Vibrionales</taxon>
        <taxon>Vibrionaceae</taxon>
        <taxon>Vibrio</taxon>
    </lineage>
</organism>
<accession>A0ABX3FSA2</accession>
<protein>
    <recommendedName>
        <fullName evidence="2">T6SS Phospholipase effector Tle1-like catalytic domain-containing protein</fullName>
    </recommendedName>
</protein>
<sequence>MSIIGTNSNCAPCEKTDHWIEVLIRDEHNQPFDNVKGTLIDGCCQEFSITVGEAPILLTGLAAGRVTIKLDGEPWTSQAETRTPFDGEEAPTEVWLGENRVGYNGTRRELHKLTYGDFLDEEKNKSLPTRHQLKQLGEPKLATDKSHVVVIQGARFITLRLGMFFDGTANNTYSALWGKQRLDDNYANWKASYEASKALAVESGKSPDDLLGVDLIDSCFDFPDIESSATNEITNIQKLYDLYAKDTFDSSESVFNHAEYITGIGTGNSTDIAMADESGLRGLARGVGAYGVEEKVNTAIGQICNKLEGMVVNMEKIHPKLDGFCSIKLDVFGFSRGAAAARHFINVVLDGKQGYFAQQIENEVKKQDIAWSNSFNWDDSSYCEVTFAGLFDTVAAVANFMEGDFSVDDDDNDPVRLWLDPTRVRNAVHLVANKATEYRNNFCLNKINTAANFEEIVLPGAHSDLGGGYHSQMAFSQQDYLLPLLENKLIKRRSKTTKKKRKSEHKKISDVLVKWLSRSLEREVKQGWLRQDYIIPKAKVTEQWDTGYVKKVVGYKIRVELLYRKVTPGDLSRLYLRAMYGLAHSYGVPLEEEQNGQNVWLSREGYFGKYFSIPTVLKNRVLGQDYEFGSLCHSVLEVAKSGNTEKLKEILCTDKQRQIFMDLGLIHHSSDESEALGGVRPNKPNEGPGIYERKEYETKKNS</sequence>
<evidence type="ECO:0000256" key="1">
    <source>
        <dbReference type="SAM" id="MobiDB-lite"/>
    </source>
</evidence>
<evidence type="ECO:0000259" key="2">
    <source>
        <dbReference type="Pfam" id="PF09994"/>
    </source>
</evidence>
<feature type="domain" description="T6SS Phospholipase effector Tle1-like catalytic" evidence="2">
    <location>
        <begin position="226"/>
        <end position="473"/>
    </location>
</feature>
<gene>
    <name evidence="3" type="ORF">BIY21_06385</name>
</gene>
<dbReference type="PANTHER" id="PTHR33840">
    <property type="match status" value="1"/>
</dbReference>
<proteinExistence type="predicted"/>
<evidence type="ECO:0000313" key="4">
    <source>
        <dbReference type="Proteomes" id="UP000186206"/>
    </source>
</evidence>
<keyword evidence="4" id="KW-1185">Reference proteome</keyword>
<dbReference type="PANTHER" id="PTHR33840:SF1">
    <property type="entry name" value="TLE1 PHOSPHOLIPASE DOMAIN-CONTAINING PROTEIN"/>
    <property type="match status" value="1"/>
</dbReference>
<dbReference type="InterPro" id="IPR018712">
    <property type="entry name" value="Tle1-like_cat"/>
</dbReference>
<dbReference type="EMBL" id="MJMI01000033">
    <property type="protein sequence ID" value="OLQ95328.1"/>
    <property type="molecule type" value="Genomic_DNA"/>
</dbReference>
<name>A0ABX3FSA2_9VIBR</name>
<reference evidence="3 4" key="1">
    <citation type="submission" date="2016-09" db="EMBL/GenBank/DDBJ databases">
        <title>Genomic Taxonomy of the Vibrionaceae.</title>
        <authorList>
            <person name="Gonzalez-Castillo A."/>
            <person name="Gomez-Gil B."/>
            <person name="Enciso-Ibarra K."/>
        </authorList>
    </citation>
    <scope>NUCLEOTIDE SEQUENCE [LARGE SCALE GENOMIC DNA]</scope>
    <source>
        <strain evidence="3 4">CAIM 1731</strain>
    </source>
</reference>
<comment type="caution">
    <text evidence="3">The sequence shown here is derived from an EMBL/GenBank/DDBJ whole genome shotgun (WGS) entry which is preliminary data.</text>
</comment>